<proteinExistence type="predicted"/>
<keyword evidence="2" id="KW-1185">Reference proteome</keyword>
<name>S2DU90_INDAL</name>
<organism evidence="1 2">
    <name type="scientific">Indibacter alkaliphilus (strain CCUG 57479 / KCTC 22604 / LW1)</name>
    <dbReference type="NCBI Taxonomy" id="1189612"/>
    <lineage>
        <taxon>Bacteria</taxon>
        <taxon>Pseudomonadati</taxon>
        <taxon>Bacteroidota</taxon>
        <taxon>Cytophagia</taxon>
        <taxon>Cytophagales</taxon>
        <taxon>Cyclobacteriaceae</taxon>
    </lineage>
</organism>
<comment type="caution">
    <text evidence="1">The sequence shown here is derived from an EMBL/GenBank/DDBJ whole genome shotgun (WGS) entry which is preliminary data.</text>
</comment>
<sequence length="46" mass="5138">MRYISVNGRMGIKIGVRHPEPELAEVKDLLPLRVGDSPQYCGTGFH</sequence>
<dbReference type="AlphaFoldDB" id="S2DU90"/>
<dbReference type="EMBL" id="ALWO02000037">
    <property type="protein sequence ID" value="EOZ95631.1"/>
    <property type="molecule type" value="Genomic_DNA"/>
</dbReference>
<gene>
    <name evidence="1" type="ORF">A33Q_2993</name>
</gene>
<evidence type="ECO:0000313" key="2">
    <source>
        <dbReference type="Proteomes" id="UP000006073"/>
    </source>
</evidence>
<dbReference type="Proteomes" id="UP000006073">
    <property type="component" value="Unassembled WGS sequence"/>
</dbReference>
<evidence type="ECO:0000313" key="1">
    <source>
        <dbReference type="EMBL" id="EOZ95631.1"/>
    </source>
</evidence>
<protein>
    <submittedName>
        <fullName evidence="1">Uncharacterized protein</fullName>
    </submittedName>
</protein>
<reference evidence="1 2" key="1">
    <citation type="journal article" date="2013" name="Genome Announc.">
        <title>Draft Genome Sequence of Indibacter alkaliphilus Strain LW1T, Isolated from Lonar Lake, a Haloalkaline Lake in the Buldana District of Maharashtra, India.</title>
        <authorList>
            <person name="Singh A."/>
            <person name="Kumar Jangir P."/>
            <person name="Sharma R."/>
            <person name="Singh A."/>
            <person name="Kumar Pinnaka A."/>
            <person name="Shivaji S."/>
        </authorList>
    </citation>
    <scope>NUCLEOTIDE SEQUENCE [LARGE SCALE GENOMIC DNA]</scope>
    <source>
        <strain evidence="2">CCUG 57479 / KCTC 22604 / LW1</strain>
    </source>
</reference>
<accession>S2DU90</accession>